<evidence type="ECO:0000313" key="1">
    <source>
        <dbReference type="EMBL" id="KAF9472588.1"/>
    </source>
</evidence>
<gene>
    <name evidence="1" type="ORF">BDN70DRAFT_818431</name>
</gene>
<sequence>QFQAHMKNLELYSEGFPQAGSVKLDSDVPALEETADVLELMLQFMHHTRQPDLSEVSFTLLSSLAEAVEKYMIYSAMDICKVLSIEEHPLDVLVYAQKHDYTKLANKAAPLTIAMNSKEVVAKANAARLYDSFIVTWFRYRDDHVDAARPILRNAPVAPILHKGGYEDCGLWATFAQAVRLASVDVDCLRPKDIENIMQAQSASLMGCMYCSKRADNWKRQAAVAQANIPAFCKV</sequence>
<name>A0A9P5YPA7_9AGAR</name>
<comment type="caution">
    <text evidence="1">The sequence shown here is derived from an EMBL/GenBank/DDBJ whole genome shotgun (WGS) entry which is preliminary data.</text>
</comment>
<dbReference type="AlphaFoldDB" id="A0A9P5YPA7"/>
<evidence type="ECO:0008006" key="3">
    <source>
        <dbReference type="Google" id="ProtNLM"/>
    </source>
</evidence>
<keyword evidence="2" id="KW-1185">Reference proteome</keyword>
<proteinExistence type="predicted"/>
<protein>
    <recommendedName>
        <fullName evidence="3">BTB domain-containing protein</fullName>
    </recommendedName>
</protein>
<accession>A0A9P5YPA7</accession>
<evidence type="ECO:0000313" key="2">
    <source>
        <dbReference type="Proteomes" id="UP000807469"/>
    </source>
</evidence>
<dbReference type="EMBL" id="MU155518">
    <property type="protein sequence ID" value="KAF9472588.1"/>
    <property type="molecule type" value="Genomic_DNA"/>
</dbReference>
<dbReference type="OrthoDB" id="3057577at2759"/>
<dbReference type="Proteomes" id="UP000807469">
    <property type="component" value="Unassembled WGS sequence"/>
</dbReference>
<reference evidence="1" key="1">
    <citation type="submission" date="2020-11" db="EMBL/GenBank/DDBJ databases">
        <authorList>
            <consortium name="DOE Joint Genome Institute"/>
            <person name="Ahrendt S."/>
            <person name="Riley R."/>
            <person name="Andreopoulos W."/>
            <person name="Labutti K."/>
            <person name="Pangilinan J."/>
            <person name="Ruiz-Duenas F.J."/>
            <person name="Barrasa J.M."/>
            <person name="Sanchez-Garcia M."/>
            <person name="Camarero S."/>
            <person name="Miyauchi S."/>
            <person name="Serrano A."/>
            <person name="Linde D."/>
            <person name="Babiker R."/>
            <person name="Drula E."/>
            <person name="Ayuso-Fernandez I."/>
            <person name="Pacheco R."/>
            <person name="Padilla G."/>
            <person name="Ferreira P."/>
            <person name="Barriuso J."/>
            <person name="Kellner H."/>
            <person name="Castanera R."/>
            <person name="Alfaro M."/>
            <person name="Ramirez L."/>
            <person name="Pisabarro A.G."/>
            <person name="Kuo A."/>
            <person name="Tritt A."/>
            <person name="Lipzen A."/>
            <person name="He G."/>
            <person name="Yan M."/>
            <person name="Ng V."/>
            <person name="Cullen D."/>
            <person name="Martin F."/>
            <person name="Rosso M.-N."/>
            <person name="Henrissat B."/>
            <person name="Hibbett D."/>
            <person name="Martinez A.T."/>
            <person name="Grigoriev I.V."/>
        </authorList>
    </citation>
    <scope>NUCLEOTIDE SEQUENCE</scope>
    <source>
        <strain evidence="1">CIRM-BRFM 674</strain>
    </source>
</reference>
<feature type="non-terminal residue" evidence="1">
    <location>
        <position position="1"/>
    </location>
</feature>
<organism evidence="1 2">
    <name type="scientific">Pholiota conissans</name>
    <dbReference type="NCBI Taxonomy" id="109636"/>
    <lineage>
        <taxon>Eukaryota</taxon>
        <taxon>Fungi</taxon>
        <taxon>Dikarya</taxon>
        <taxon>Basidiomycota</taxon>
        <taxon>Agaricomycotina</taxon>
        <taxon>Agaricomycetes</taxon>
        <taxon>Agaricomycetidae</taxon>
        <taxon>Agaricales</taxon>
        <taxon>Agaricineae</taxon>
        <taxon>Strophariaceae</taxon>
        <taxon>Pholiota</taxon>
    </lineage>
</organism>